<dbReference type="AlphaFoldDB" id="A0A1D8ASK0"/>
<reference evidence="4 5" key="1">
    <citation type="submission" date="2016-06" db="EMBL/GenBank/DDBJ databases">
        <title>Three novel species with peptidoglycan cell walls form the new genus Lacunisphaera gen. nov. in the family Opitutaceae of the verrucomicrobial subdivision 4.</title>
        <authorList>
            <person name="Rast P."/>
            <person name="Gloeckner I."/>
            <person name="Jogler M."/>
            <person name="Boedeker C."/>
            <person name="Jeske O."/>
            <person name="Wiegand S."/>
            <person name="Reinhardt R."/>
            <person name="Schumann P."/>
            <person name="Rohde M."/>
            <person name="Spring S."/>
            <person name="Gloeckner F.O."/>
            <person name="Jogler C."/>
        </authorList>
    </citation>
    <scope>NUCLEOTIDE SEQUENCE [LARGE SCALE GENOMIC DNA]</scope>
    <source>
        <strain evidence="4 5">IG16b</strain>
    </source>
</reference>
<accession>A0A1D8ASK0</accession>
<dbReference type="KEGG" id="obg:Verru16b_00922"/>
<feature type="region of interest" description="Disordered" evidence="2">
    <location>
        <begin position="248"/>
        <end position="267"/>
    </location>
</feature>
<dbReference type="EMBL" id="CP016094">
    <property type="protein sequence ID" value="AOS43864.1"/>
    <property type="molecule type" value="Genomic_DNA"/>
</dbReference>
<evidence type="ECO:0000256" key="2">
    <source>
        <dbReference type="SAM" id="MobiDB-lite"/>
    </source>
</evidence>
<keyword evidence="3" id="KW-0472">Membrane</keyword>
<sequence>MNLDPAPRPSKLVYLSIDAGLLVTALIIVYFAKDPYAPLPFVSAVLCVVLAAIIGLVPFLIEYAADSAEYVQAERGRVAEQVQRLHAAGESLARAAAQIKAVEEAVHKTAHAAENLPYRMQEKLAEFNEALAAKDNDDREALERELEELRAANSTALKAAADKIAKATAEWTALEAASRKSLDAAHDTSTKLTDRLHAALGQLDARVADLNKAAAAVPVKAVSERREAPPLPPEPVAETPTPVVVVSSPEAPAARPEPVEGARPEPIEGVIESVTFSETTGKPASEETKPKKPRAPRKPKPEDTLAALSADPAPTESGPAAAADEEPASIAEEAPAKPESSASSDGATRLLVTAYIGIGNKLYLRGEGPGLSWDKGVPMQFVSIGKWGWASHDATGPVKCKLYKNDDTAALSGEVTLEPGQHVEVTALF</sequence>
<keyword evidence="5" id="KW-1185">Reference proteome</keyword>
<dbReference type="STRING" id="1838286.Verru16b_00922"/>
<evidence type="ECO:0000256" key="1">
    <source>
        <dbReference type="SAM" id="Coils"/>
    </source>
</evidence>
<dbReference type="Proteomes" id="UP000095228">
    <property type="component" value="Chromosome"/>
</dbReference>
<feature type="compositionally biased region" description="Low complexity" evidence="2">
    <location>
        <begin position="316"/>
        <end position="344"/>
    </location>
</feature>
<name>A0A1D8ASK0_9BACT</name>
<gene>
    <name evidence="4" type="ORF">Verru16b_00922</name>
</gene>
<dbReference type="RefSeq" id="WP_069961183.1">
    <property type="nucleotide sequence ID" value="NZ_CP016094.1"/>
</dbReference>
<proteinExistence type="predicted"/>
<organism evidence="4 5">
    <name type="scientific">Lacunisphaera limnophila</name>
    <dbReference type="NCBI Taxonomy" id="1838286"/>
    <lineage>
        <taxon>Bacteria</taxon>
        <taxon>Pseudomonadati</taxon>
        <taxon>Verrucomicrobiota</taxon>
        <taxon>Opitutia</taxon>
        <taxon>Opitutales</taxon>
        <taxon>Opitutaceae</taxon>
        <taxon>Lacunisphaera</taxon>
    </lineage>
</organism>
<protein>
    <submittedName>
        <fullName evidence="4">Uncharacterized protein</fullName>
    </submittedName>
</protein>
<evidence type="ECO:0000313" key="4">
    <source>
        <dbReference type="EMBL" id="AOS43864.1"/>
    </source>
</evidence>
<keyword evidence="3" id="KW-0812">Transmembrane</keyword>
<feature type="transmembrane region" description="Helical" evidence="3">
    <location>
        <begin position="12"/>
        <end position="32"/>
    </location>
</feature>
<feature type="region of interest" description="Disordered" evidence="2">
    <location>
        <begin position="274"/>
        <end position="345"/>
    </location>
</feature>
<keyword evidence="1" id="KW-0175">Coiled coil</keyword>
<evidence type="ECO:0000313" key="5">
    <source>
        <dbReference type="Proteomes" id="UP000095228"/>
    </source>
</evidence>
<evidence type="ECO:0000256" key="3">
    <source>
        <dbReference type="SAM" id="Phobius"/>
    </source>
</evidence>
<feature type="compositionally biased region" description="Basic and acidic residues" evidence="2">
    <location>
        <begin position="257"/>
        <end position="266"/>
    </location>
</feature>
<feature type="region of interest" description="Disordered" evidence="2">
    <location>
        <begin position="217"/>
        <end position="243"/>
    </location>
</feature>
<feature type="transmembrane region" description="Helical" evidence="3">
    <location>
        <begin position="39"/>
        <end position="61"/>
    </location>
</feature>
<feature type="coiled-coil region" evidence="1">
    <location>
        <begin position="132"/>
        <end position="159"/>
    </location>
</feature>
<dbReference type="OrthoDB" id="195553at2"/>
<keyword evidence="3" id="KW-1133">Transmembrane helix</keyword>